<keyword evidence="11" id="KW-1185">Reference proteome</keyword>
<evidence type="ECO:0000256" key="5">
    <source>
        <dbReference type="ARBA" id="ARBA00023004"/>
    </source>
</evidence>
<name>A0ABT8LE70_9BACT</name>
<dbReference type="SUPFAM" id="SSF49299">
    <property type="entry name" value="PKD domain"/>
    <property type="match status" value="1"/>
</dbReference>
<dbReference type="RefSeq" id="WP_346761404.1">
    <property type="nucleotide sequence ID" value="NZ_JAUJEB010000007.1"/>
</dbReference>
<dbReference type="InterPro" id="IPR029062">
    <property type="entry name" value="Class_I_gatase-like"/>
</dbReference>
<dbReference type="InterPro" id="IPR035986">
    <property type="entry name" value="PKD_dom_sf"/>
</dbReference>
<dbReference type="InterPro" id="IPR000601">
    <property type="entry name" value="PKD_dom"/>
</dbReference>
<evidence type="ECO:0000256" key="4">
    <source>
        <dbReference type="ARBA" id="ARBA00022982"/>
    </source>
</evidence>
<dbReference type="Gene3D" id="2.60.40.10">
    <property type="entry name" value="Immunoglobulins"/>
    <property type="match status" value="1"/>
</dbReference>
<dbReference type="Gene3D" id="2.60.120.260">
    <property type="entry name" value="Galactose-binding domain-like"/>
    <property type="match status" value="1"/>
</dbReference>
<dbReference type="InterPro" id="IPR012938">
    <property type="entry name" value="Glc/Sorbosone_DH"/>
</dbReference>
<evidence type="ECO:0000256" key="7">
    <source>
        <dbReference type="SAM" id="MobiDB-lite"/>
    </source>
</evidence>
<dbReference type="SUPFAM" id="SSF46626">
    <property type="entry name" value="Cytochrome c"/>
    <property type="match status" value="1"/>
</dbReference>
<dbReference type="Pfam" id="PF18911">
    <property type="entry name" value="PKD_4"/>
    <property type="match status" value="1"/>
</dbReference>
<evidence type="ECO:0000259" key="9">
    <source>
        <dbReference type="PROSITE" id="PS51007"/>
    </source>
</evidence>
<evidence type="ECO:0000313" key="10">
    <source>
        <dbReference type="EMBL" id="MDN5216070.1"/>
    </source>
</evidence>
<keyword evidence="3 6" id="KW-0479">Metal-binding</keyword>
<dbReference type="CDD" id="cd04084">
    <property type="entry name" value="CBM6_xylanase-like"/>
    <property type="match status" value="1"/>
</dbReference>
<feature type="domain" description="PKD" evidence="8">
    <location>
        <begin position="650"/>
        <end position="734"/>
    </location>
</feature>
<feature type="region of interest" description="Disordered" evidence="7">
    <location>
        <begin position="352"/>
        <end position="390"/>
    </location>
</feature>
<dbReference type="Pfam" id="PF00034">
    <property type="entry name" value="Cytochrom_C"/>
    <property type="match status" value="1"/>
</dbReference>
<keyword evidence="1" id="KW-0813">Transport</keyword>
<dbReference type="PRINTS" id="PR00606">
    <property type="entry name" value="CYTCHROMECID"/>
</dbReference>
<evidence type="ECO:0000256" key="2">
    <source>
        <dbReference type="ARBA" id="ARBA00022617"/>
    </source>
</evidence>
<dbReference type="InterPro" id="IPR009056">
    <property type="entry name" value="Cyt_c-like_dom"/>
</dbReference>
<gene>
    <name evidence="10" type="ORF">QQ020_28585</name>
</gene>
<dbReference type="InterPro" id="IPR011041">
    <property type="entry name" value="Quinoprot_gluc/sorb_DH_b-prop"/>
</dbReference>
<feature type="compositionally biased region" description="Basic and acidic residues" evidence="7">
    <location>
        <begin position="357"/>
        <end position="372"/>
    </location>
</feature>
<dbReference type="InterPro" id="IPR008979">
    <property type="entry name" value="Galactose-bd-like_sf"/>
</dbReference>
<protein>
    <submittedName>
        <fullName evidence="10">PQQ-dependent sugar dehydrogenase</fullName>
    </submittedName>
</protein>
<keyword evidence="4" id="KW-0249">Electron transport</keyword>
<accession>A0ABT8LE70</accession>
<proteinExistence type="predicted"/>
<reference evidence="10" key="1">
    <citation type="submission" date="2023-06" db="EMBL/GenBank/DDBJ databases">
        <title>Genomic of Agaribacillus aureum.</title>
        <authorList>
            <person name="Wang G."/>
        </authorList>
    </citation>
    <scope>NUCLEOTIDE SEQUENCE</scope>
    <source>
        <strain evidence="10">BMA12</strain>
    </source>
</reference>
<dbReference type="PROSITE" id="PS50093">
    <property type="entry name" value="PKD"/>
    <property type="match status" value="1"/>
</dbReference>
<dbReference type="Gene3D" id="2.120.10.30">
    <property type="entry name" value="TolB, C-terminal domain"/>
    <property type="match status" value="1"/>
</dbReference>
<dbReference type="CDD" id="cd00146">
    <property type="entry name" value="PKD"/>
    <property type="match status" value="1"/>
</dbReference>
<sequence length="1073" mass="120230">MIIANFYFIRHYLSVCMILMLFTACDSNRVLRTEKRILLVSPADNTVAVNIGNWTTAIQETDENIIVDQVENPDSIQENNITRYSTIIFFHTRAQQFPTPQQALVERYVQSGGGLIFVNPELSNQFYWPWLAKISNIPKTVQNVNDKNLIDYKSDGQNQQHYDGGRIVFINTTDPATPVEALKGELSPALDFAIGDNTYDYSKAWTFSAPEERRFIKKVLDDQVNEPMDMTILPEGKVLFIEREGAIKLYDPKIQSTKLVDRFEVTTEGNYEDGMLGITKDPLFEYNNWIYIYYSPVDPVQKQNLSRFKFIGDSLIRSSEKVVLEVLVQRETCCHSGGAIVFDDEGNLYLSTGDNTSSKESDGYSPHDERPGRSPFDAQKSSSNTHDLRGKILRIKPTADGGYTIPDGNLFPKDGSKGRPEIYLMGLRNPFRFTVDPITNFVYWGDVGPDSGRDSKLGPQSYDEFNQAREPGFYGWPYFEADNKAYPKLDFATGELGPAWDPERPVNTSPNNTGDTILPPAQKAMIWYPYGRSKEFPMLGTGSRSAMGGPIFYTKYYDAKSKVRFPDYYNGKWFIYDWARSWIKVVTMDKNHDLVKIEPFLPETDFDKPIDIEFGPQGAMYILEYGANYFTDNDDARLSKIEYNADNTAPVAIARANKTVGAAPLKVAFSARQSFDYDPEDSLTYEWFFAGESTPTGKGIEADFTFENPGSYNTKLVVKDSKGESSTATLKIEVGNEMPVIDIDFAGNLSFYQGAKAIDYKVTVRDKEDGTTEDGQIPADKVGIHFNYLPHGKDLALLGPEQFSAPSKFIKGQNLIEGSDCRSCHSKDQKSIGPTYLAVAKRYADDQNAINYLGKKIIEGGNGNWGHSLMAAHPQHTLEETAEMVKYILSLSEEGGSHSGNLPLTGTIETGDHIARNEDQGVYVFSVSYRDLGNENTSALTATKSIVLYPTTRQAEDYDEISGARKERPHGGDLSYVRISPQGGHLVFHQLDLTQIRTLTFRLKSSITSGISVKIEGKEIGRATIKPVDGGDWRTLSTELLPTEGIYDIHFAFDKATQGQRGSVMLDWVKFGD</sequence>
<evidence type="ECO:0000256" key="6">
    <source>
        <dbReference type="PROSITE-ProRule" id="PRU00433"/>
    </source>
</evidence>
<dbReference type="InterPro" id="IPR011042">
    <property type="entry name" value="6-blade_b-propeller_TolB-like"/>
</dbReference>
<keyword evidence="5 6" id="KW-0408">Iron</keyword>
<evidence type="ECO:0000313" key="11">
    <source>
        <dbReference type="Proteomes" id="UP001172083"/>
    </source>
</evidence>
<dbReference type="Gene3D" id="1.10.760.10">
    <property type="entry name" value="Cytochrome c-like domain"/>
    <property type="match status" value="1"/>
</dbReference>
<dbReference type="PANTHER" id="PTHR19328:SF13">
    <property type="entry name" value="HIPL1 PROTEIN"/>
    <property type="match status" value="1"/>
</dbReference>
<dbReference type="PROSITE" id="PS51007">
    <property type="entry name" value="CYTC"/>
    <property type="match status" value="1"/>
</dbReference>
<dbReference type="SUPFAM" id="SSF50952">
    <property type="entry name" value="Soluble quinoprotein glucose dehydrogenase"/>
    <property type="match status" value="1"/>
</dbReference>
<dbReference type="SUPFAM" id="SSF49785">
    <property type="entry name" value="Galactose-binding domain-like"/>
    <property type="match status" value="1"/>
</dbReference>
<dbReference type="InterPro" id="IPR036909">
    <property type="entry name" value="Cyt_c-like_dom_sf"/>
</dbReference>
<dbReference type="EMBL" id="JAUJEB010000007">
    <property type="protein sequence ID" value="MDN5216070.1"/>
    <property type="molecule type" value="Genomic_DNA"/>
</dbReference>
<dbReference type="InterPro" id="IPR013783">
    <property type="entry name" value="Ig-like_fold"/>
</dbReference>
<dbReference type="Gene3D" id="3.40.50.880">
    <property type="match status" value="1"/>
</dbReference>
<dbReference type="InterPro" id="IPR002324">
    <property type="entry name" value="Cyt_c_ID"/>
</dbReference>
<dbReference type="Pfam" id="PF07995">
    <property type="entry name" value="GSDH"/>
    <property type="match status" value="1"/>
</dbReference>
<organism evidence="10 11">
    <name type="scientific">Agaribacillus aureus</name>
    <dbReference type="NCBI Taxonomy" id="3051825"/>
    <lineage>
        <taxon>Bacteria</taxon>
        <taxon>Pseudomonadati</taxon>
        <taxon>Bacteroidota</taxon>
        <taxon>Cytophagia</taxon>
        <taxon>Cytophagales</taxon>
        <taxon>Splendidivirgaceae</taxon>
        <taxon>Agaribacillus</taxon>
    </lineage>
</organism>
<dbReference type="PANTHER" id="PTHR19328">
    <property type="entry name" value="HEDGEHOG-INTERACTING PROTEIN"/>
    <property type="match status" value="1"/>
</dbReference>
<evidence type="ECO:0000259" key="8">
    <source>
        <dbReference type="PROSITE" id="PS50093"/>
    </source>
</evidence>
<evidence type="ECO:0000256" key="3">
    <source>
        <dbReference type="ARBA" id="ARBA00022723"/>
    </source>
</evidence>
<dbReference type="InterPro" id="IPR022409">
    <property type="entry name" value="PKD/Chitinase_dom"/>
</dbReference>
<evidence type="ECO:0000256" key="1">
    <source>
        <dbReference type="ARBA" id="ARBA00022448"/>
    </source>
</evidence>
<comment type="caution">
    <text evidence="10">The sequence shown here is derived from an EMBL/GenBank/DDBJ whole genome shotgun (WGS) entry which is preliminary data.</text>
</comment>
<keyword evidence="2 6" id="KW-0349">Heme</keyword>
<dbReference type="Proteomes" id="UP001172083">
    <property type="component" value="Unassembled WGS sequence"/>
</dbReference>
<feature type="domain" description="Cytochrome c" evidence="9">
    <location>
        <begin position="807"/>
        <end position="892"/>
    </location>
</feature>
<dbReference type="SUPFAM" id="SSF52317">
    <property type="entry name" value="Class I glutamine amidotransferase-like"/>
    <property type="match status" value="1"/>
</dbReference>
<dbReference type="SMART" id="SM00089">
    <property type="entry name" value="PKD"/>
    <property type="match status" value="1"/>
</dbReference>